<dbReference type="EMBL" id="JARKNE010000007">
    <property type="protein sequence ID" value="KAK5818552.1"/>
    <property type="molecule type" value="Genomic_DNA"/>
</dbReference>
<evidence type="ECO:0000313" key="2">
    <source>
        <dbReference type="Proteomes" id="UP001358586"/>
    </source>
</evidence>
<evidence type="ECO:0000313" key="1">
    <source>
        <dbReference type="EMBL" id="KAK5818552.1"/>
    </source>
</evidence>
<organism evidence="1 2">
    <name type="scientific">Gossypium arboreum</name>
    <name type="common">Tree cotton</name>
    <name type="synonym">Gossypium nanking</name>
    <dbReference type="NCBI Taxonomy" id="29729"/>
    <lineage>
        <taxon>Eukaryota</taxon>
        <taxon>Viridiplantae</taxon>
        <taxon>Streptophyta</taxon>
        <taxon>Embryophyta</taxon>
        <taxon>Tracheophyta</taxon>
        <taxon>Spermatophyta</taxon>
        <taxon>Magnoliopsida</taxon>
        <taxon>eudicotyledons</taxon>
        <taxon>Gunneridae</taxon>
        <taxon>Pentapetalae</taxon>
        <taxon>rosids</taxon>
        <taxon>malvids</taxon>
        <taxon>Malvales</taxon>
        <taxon>Malvaceae</taxon>
        <taxon>Malvoideae</taxon>
        <taxon>Gossypium</taxon>
    </lineage>
</organism>
<dbReference type="Proteomes" id="UP001358586">
    <property type="component" value="Chromosome 7"/>
</dbReference>
<keyword evidence="2" id="KW-1185">Reference proteome</keyword>
<gene>
    <name evidence="1" type="ORF">PVK06_023493</name>
</gene>
<proteinExistence type="predicted"/>
<protein>
    <submittedName>
        <fullName evidence="1">Uncharacterized protein</fullName>
    </submittedName>
</protein>
<accession>A0ABR0PBF5</accession>
<name>A0ABR0PBF5_GOSAR</name>
<comment type="caution">
    <text evidence="1">The sequence shown here is derived from an EMBL/GenBank/DDBJ whole genome shotgun (WGS) entry which is preliminary data.</text>
</comment>
<sequence length="201" mass="21449">MSALITASDSRISEEEKVETLLASLPPEFDAEIPFCANLLETIPSLAMEVLFVVVVPWLEAVGEGSGIGFNARSADSSGISLRAAPNQEFGGISHSFGLHAPTLPNGSVSNCVELSVPPEYSRNLRGPSDDVAGSFVPWRTKPRARVYSGSNPYIGLPRIPDLHISDVSESTRSHINATQYGSNCDGTDSYILIPVGTTSW</sequence>
<reference evidence="1 2" key="1">
    <citation type="submission" date="2023-03" db="EMBL/GenBank/DDBJ databases">
        <title>WGS of Gossypium arboreum.</title>
        <authorList>
            <person name="Yu D."/>
        </authorList>
    </citation>
    <scope>NUCLEOTIDE SEQUENCE [LARGE SCALE GENOMIC DNA]</scope>
    <source>
        <tissue evidence="1">Leaf</tissue>
    </source>
</reference>